<comment type="caution">
    <text evidence="1">The sequence shown here is derived from an EMBL/GenBank/DDBJ whole genome shotgun (WGS) entry which is preliminary data.</text>
</comment>
<organism evidence="1 2">
    <name type="scientific">Basidiobolus meristosporus CBS 931.73</name>
    <dbReference type="NCBI Taxonomy" id="1314790"/>
    <lineage>
        <taxon>Eukaryota</taxon>
        <taxon>Fungi</taxon>
        <taxon>Fungi incertae sedis</taxon>
        <taxon>Zoopagomycota</taxon>
        <taxon>Entomophthoromycotina</taxon>
        <taxon>Basidiobolomycetes</taxon>
        <taxon>Basidiobolales</taxon>
        <taxon>Basidiobolaceae</taxon>
        <taxon>Basidiobolus</taxon>
    </lineage>
</organism>
<gene>
    <name evidence="1" type="ORF">K493DRAFT_317851</name>
</gene>
<dbReference type="Proteomes" id="UP000193498">
    <property type="component" value="Unassembled WGS sequence"/>
</dbReference>
<proteinExistence type="predicted"/>
<dbReference type="InParanoid" id="A0A1Y1XZ04"/>
<dbReference type="Pfam" id="PF12855">
    <property type="entry name" value="Ecl1"/>
    <property type="match status" value="1"/>
</dbReference>
<evidence type="ECO:0000313" key="2">
    <source>
        <dbReference type="Proteomes" id="UP000193498"/>
    </source>
</evidence>
<sequence>MDTKWCTVCDRYIEFYEDELYCSESCRFKDAHGSHDHTMESFIPLTFNTASSSYTLSPPASPVRSTFSIDGSFQPSSPTYSPLGFPAKFPTRYIALKPKRQRISLVR</sequence>
<evidence type="ECO:0000313" key="1">
    <source>
        <dbReference type="EMBL" id="ORX90604.1"/>
    </source>
</evidence>
<dbReference type="OrthoDB" id="2563506at2759"/>
<name>A0A1Y1XZ04_9FUNG</name>
<dbReference type="EMBL" id="MCFE01000372">
    <property type="protein sequence ID" value="ORX90604.1"/>
    <property type="molecule type" value="Genomic_DNA"/>
</dbReference>
<dbReference type="AlphaFoldDB" id="A0A1Y1XZ04"/>
<accession>A0A1Y1XZ04</accession>
<dbReference type="InterPro" id="IPR024368">
    <property type="entry name" value="Ecl1/2/3"/>
</dbReference>
<keyword evidence="2" id="KW-1185">Reference proteome</keyword>
<protein>
    <submittedName>
        <fullName evidence="1">Uncharacterized protein</fullName>
    </submittedName>
</protein>
<reference evidence="1 2" key="1">
    <citation type="submission" date="2016-07" db="EMBL/GenBank/DDBJ databases">
        <title>Pervasive Adenine N6-methylation of Active Genes in Fungi.</title>
        <authorList>
            <consortium name="DOE Joint Genome Institute"/>
            <person name="Mondo S.J."/>
            <person name="Dannebaum R.O."/>
            <person name="Kuo R.C."/>
            <person name="Labutti K."/>
            <person name="Haridas S."/>
            <person name="Kuo A."/>
            <person name="Salamov A."/>
            <person name="Ahrendt S.R."/>
            <person name="Lipzen A."/>
            <person name="Sullivan W."/>
            <person name="Andreopoulos W.B."/>
            <person name="Clum A."/>
            <person name="Lindquist E."/>
            <person name="Daum C."/>
            <person name="Ramamoorthy G.K."/>
            <person name="Gryganskyi A."/>
            <person name="Culley D."/>
            <person name="Magnuson J.K."/>
            <person name="James T.Y."/>
            <person name="O'Malley M.A."/>
            <person name="Stajich J.E."/>
            <person name="Spatafora J.W."/>
            <person name="Visel A."/>
            <person name="Grigoriev I.V."/>
        </authorList>
    </citation>
    <scope>NUCLEOTIDE SEQUENCE [LARGE SCALE GENOMIC DNA]</scope>
    <source>
        <strain evidence="1 2">CBS 931.73</strain>
    </source>
</reference>